<organism evidence="2">
    <name type="scientific">Arundo donax</name>
    <name type="common">Giant reed</name>
    <name type="synonym">Donax arundinaceus</name>
    <dbReference type="NCBI Taxonomy" id="35708"/>
    <lineage>
        <taxon>Eukaryota</taxon>
        <taxon>Viridiplantae</taxon>
        <taxon>Streptophyta</taxon>
        <taxon>Embryophyta</taxon>
        <taxon>Tracheophyta</taxon>
        <taxon>Spermatophyta</taxon>
        <taxon>Magnoliopsida</taxon>
        <taxon>Liliopsida</taxon>
        <taxon>Poales</taxon>
        <taxon>Poaceae</taxon>
        <taxon>PACMAD clade</taxon>
        <taxon>Arundinoideae</taxon>
        <taxon>Arundineae</taxon>
        <taxon>Arundo</taxon>
    </lineage>
</organism>
<evidence type="ECO:0000313" key="2">
    <source>
        <dbReference type="EMBL" id="JAE33048.1"/>
    </source>
</evidence>
<sequence length="76" mass="8395">MAPRRSKISLCTRRNGRPAPLSCVHVPVRRCGRTAPRRRRAPARRGASWLVARDPGGSLVPGSERRDGAHWDLDAS</sequence>
<accession>A0A0A9HJJ5</accession>
<evidence type="ECO:0000256" key="1">
    <source>
        <dbReference type="SAM" id="MobiDB-lite"/>
    </source>
</evidence>
<feature type="compositionally biased region" description="Basic and acidic residues" evidence="1">
    <location>
        <begin position="63"/>
        <end position="76"/>
    </location>
</feature>
<reference evidence="2" key="2">
    <citation type="journal article" date="2015" name="Data Brief">
        <title>Shoot transcriptome of the giant reed, Arundo donax.</title>
        <authorList>
            <person name="Barrero R.A."/>
            <person name="Guerrero F.D."/>
            <person name="Moolhuijzen P."/>
            <person name="Goolsby J.A."/>
            <person name="Tidwell J."/>
            <person name="Bellgard S.E."/>
            <person name="Bellgard M.I."/>
        </authorList>
    </citation>
    <scope>NUCLEOTIDE SEQUENCE</scope>
    <source>
        <tissue evidence="2">Shoot tissue taken approximately 20 cm above the soil surface</tissue>
    </source>
</reference>
<protein>
    <submittedName>
        <fullName evidence="2">Uncharacterized protein</fullName>
    </submittedName>
</protein>
<name>A0A0A9HJJ5_ARUDO</name>
<feature type="region of interest" description="Disordered" evidence="1">
    <location>
        <begin position="35"/>
        <end position="76"/>
    </location>
</feature>
<dbReference type="AlphaFoldDB" id="A0A0A9HJJ5"/>
<proteinExistence type="predicted"/>
<dbReference type="EMBL" id="GBRH01164848">
    <property type="protein sequence ID" value="JAE33048.1"/>
    <property type="molecule type" value="Transcribed_RNA"/>
</dbReference>
<reference evidence="2" key="1">
    <citation type="submission" date="2014-09" db="EMBL/GenBank/DDBJ databases">
        <authorList>
            <person name="Magalhaes I.L.F."/>
            <person name="Oliveira U."/>
            <person name="Santos F.R."/>
            <person name="Vidigal T.H.D.A."/>
            <person name="Brescovit A.D."/>
            <person name="Santos A.J."/>
        </authorList>
    </citation>
    <scope>NUCLEOTIDE SEQUENCE</scope>
    <source>
        <tissue evidence="2">Shoot tissue taken approximately 20 cm above the soil surface</tissue>
    </source>
</reference>